<feature type="region of interest" description="Disordered" evidence="1">
    <location>
        <begin position="972"/>
        <end position="994"/>
    </location>
</feature>
<feature type="domain" description="NACHT N-terminal Helical" evidence="2">
    <location>
        <begin position="5"/>
        <end position="213"/>
    </location>
</feature>
<dbReference type="EMBL" id="BAAAYN010000014">
    <property type="protein sequence ID" value="GAA3386076.1"/>
    <property type="molecule type" value="Genomic_DNA"/>
</dbReference>
<dbReference type="InterPro" id="IPR054567">
    <property type="entry name" value="NNH7"/>
</dbReference>
<dbReference type="InterPro" id="IPR027417">
    <property type="entry name" value="P-loop_NTPase"/>
</dbReference>
<dbReference type="Pfam" id="PF22738">
    <property type="entry name" value="NNH7"/>
    <property type="match status" value="1"/>
</dbReference>
<gene>
    <name evidence="3" type="ORF">GCM10020369_22020</name>
</gene>
<protein>
    <recommendedName>
        <fullName evidence="2">NACHT N-terminal Helical domain-containing protein</fullName>
    </recommendedName>
</protein>
<dbReference type="SUPFAM" id="SSF52540">
    <property type="entry name" value="P-loop containing nucleoside triphosphate hydrolases"/>
    <property type="match status" value="1"/>
</dbReference>
<comment type="caution">
    <text evidence="3">The sequence shown here is derived from an EMBL/GenBank/DDBJ whole genome shotgun (WGS) entry which is preliminary data.</text>
</comment>
<feature type="compositionally biased region" description="Acidic residues" evidence="1">
    <location>
        <begin position="980"/>
        <end position="994"/>
    </location>
</feature>
<reference evidence="4" key="1">
    <citation type="journal article" date="2019" name="Int. J. Syst. Evol. Microbiol.">
        <title>The Global Catalogue of Microorganisms (GCM) 10K type strain sequencing project: providing services to taxonomists for standard genome sequencing and annotation.</title>
        <authorList>
            <consortium name="The Broad Institute Genomics Platform"/>
            <consortium name="The Broad Institute Genome Sequencing Center for Infectious Disease"/>
            <person name="Wu L."/>
            <person name="Ma J."/>
        </authorList>
    </citation>
    <scope>NUCLEOTIDE SEQUENCE [LARGE SCALE GENOMIC DNA]</scope>
    <source>
        <strain evidence="4">JCM 9458</strain>
    </source>
</reference>
<dbReference type="RefSeq" id="WP_345727939.1">
    <property type="nucleotide sequence ID" value="NZ_BAAAYN010000014.1"/>
</dbReference>
<proteinExistence type="predicted"/>
<accession>A0ABP6SVS1</accession>
<dbReference type="Proteomes" id="UP001501676">
    <property type="component" value="Unassembled WGS sequence"/>
</dbReference>
<evidence type="ECO:0000313" key="3">
    <source>
        <dbReference type="EMBL" id="GAA3386076.1"/>
    </source>
</evidence>
<organism evidence="3 4">
    <name type="scientific">Cryptosporangium minutisporangium</name>
    <dbReference type="NCBI Taxonomy" id="113569"/>
    <lineage>
        <taxon>Bacteria</taxon>
        <taxon>Bacillati</taxon>
        <taxon>Actinomycetota</taxon>
        <taxon>Actinomycetes</taxon>
        <taxon>Cryptosporangiales</taxon>
        <taxon>Cryptosporangiaceae</taxon>
        <taxon>Cryptosporangium</taxon>
    </lineage>
</organism>
<evidence type="ECO:0000259" key="2">
    <source>
        <dbReference type="Pfam" id="PF22738"/>
    </source>
</evidence>
<keyword evidence="4" id="KW-1185">Reference proteome</keyword>
<name>A0ABP6SVS1_9ACTN</name>
<evidence type="ECO:0000256" key="1">
    <source>
        <dbReference type="SAM" id="MobiDB-lite"/>
    </source>
</evidence>
<evidence type="ECO:0000313" key="4">
    <source>
        <dbReference type="Proteomes" id="UP001501676"/>
    </source>
</evidence>
<sequence length="1122" mass="123378">MRVDPALTYRGALSILGRFDRPLFDRFESLLSSTMLGAGFLDLVDPKNDGVRLLRGFADGVHTRLLGTSGHDRLQLIAAAHTTLVVSSFFEALQAHLGGRYRNLKFTDAEKVGVATGEWAGGRPRLDALWHAPVPIPGPRYGFRENLESRLEPYFIRMARDGAAFLNGLATDLELTNEDQARVAWAAVRTYESAFVRMAADVPEFGIWTMLGESTETRRELRVWGGDLLEAANRAANRLDAIERLLGELVPPAPTQSGLDVLGRLNRSILGRPVLGDPTLSADQRATLPTLEQSYITPRLRVAVADRSARPSDERWWAEQAVVADTELFLAGYLCSPESVDAPLLVLGLPGAGKSMLTQMLAARLPVSGWTAVRVPLRRVRADASVPMQIQAALDGEAHGRLQWPQVVEDADAAGTTRVVVLDGLDELMQASGASQSRYLYEVAEFQEREAAIGRPVAAVVTSRTVMADRVQIPPGTLIARLEGFDDDQIAQWMAMWNELNAGRPDFRALTVLPPALLELARQPLLLLLIALYTADPRAPELAEGVTTATLYEQLITHFLRREALKDAAVPSGRGADVDRLAAERRLPLRLAAFAMVNRGRPFATGPELERDLRAFLGAVPSREHDLQEPLDHTIRTVGRFFFVHASGERPGTSHELPATYEFLHSTFGEYLVAEHVAGWLRLLTRQRADALRFGPGYAEPPDSNQLRALLSHEPLAKFPRVLEMVGELSTGSAVASLLQELITGARNQLSPWTPAAYNPSDRDVIDHLAVYTVNVVLLLMQVESRVPVSSLAPVGGDAVQWWRSLVRQWRSCLDDEAWLLTVGALTTVWDDDELVLVRMSSRDHLGTRPAGWTMRGEARLLGDLRVDAQLSSGAAAWRGTIADDPEVAAIFAGLVEMQLHGVVHIRTLRAAIELLSDPGRRVPPVVFDLLLTIVVRVSVWLAAHPPGSALIDRGLVLTLVMHREQRRYAFGPSGMWPDSEPEPDWDEFDEQQSEGIDEELGAESLAPRPHDELKKFGYPIWVHADALGHTDPARVSLWLEESGPSGTRGQDSEKAPTFYLGVEPIDDLYRRGDAQPSVDAAVADLALAVEHPGLEDLEDWNSVMFDMLTAVRQYVPGGGRS</sequence>